<evidence type="ECO:0000256" key="2">
    <source>
        <dbReference type="SAM" id="MobiDB-lite"/>
    </source>
</evidence>
<dbReference type="GeneID" id="20351959"/>
<dbReference type="eggNOG" id="ENOG502RXHJ">
    <property type="taxonomic scope" value="Eukaryota"/>
</dbReference>
<reference evidence="7" key="1">
    <citation type="submission" date="2010-07" db="EMBL/GenBank/DDBJ databases">
        <title>The genome sequence of Gaeumannomyces graminis var. tritici strain R3-111a-1.</title>
        <authorList>
            <consortium name="The Broad Institute Genome Sequencing Platform"/>
            <person name="Ma L.-J."/>
            <person name="Dead R."/>
            <person name="Young S."/>
            <person name="Zeng Q."/>
            <person name="Koehrsen M."/>
            <person name="Alvarado L."/>
            <person name="Berlin A."/>
            <person name="Chapman S.B."/>
            <person name="Chen Z."/>
            <person name="Freedman E."/>
            <person name="Gellesch M."/>
            <person name="Goldberg J."/>
            <person name="Griggs A."/>
            <person name="Gujja S."/>
            <person name="Heilman E.R."/>
            <person name="Heiman D."/>
            <person name="Hepburn T."/>
            <person name="Howarth C."/>
            <person name="Jen D."/>
            <person name="Larson L."/>
            <person name="Mehta T."/>
            <person name="Neiman D."/>
            <person name="Pearson M."/>
            <person name="Roberts A."/>
            <person name="Saif S."/>
            <person name="Shea T."/>
            <person name="Shenoy N."/>
            <person name="Sisk P."/>
            <person name="Stolte C."/>
            <person name="Sykes S."/>
            <person name="Walk T."/>
            <person name="White J."/>
            <person name="Yandava C."/>
            <person name="Haas B."/>
            <person name="Nusbaum C."/>
            <person name="Birren B."/>
        </authorList>
    </citation>
    <scope>NUCLEOTIDE SEQUENCE [LARGE SCALE GENOMIC DNA]</scope>
    <source>
        <strain evidence="7">R3-111a-1</strain>
    </source>
</reference>
<dbReference type="PROSITE" id="PS00022">
    <property type="entry name" value="EGF_1"/>
    <property type="match status" value="1"/>
</dbReference>
<feature type="disulfide bond" evidence="1">
    <location>
        <begin position="668"/>
        <end position="677"/>
    </location>
</feature>
<feature type="compositionally biased region" description="Polar residues" evidence="2">
    <location>
        <begin position="97"/>
        <end position="107"/>
    </location>
</feature>
<feature type="compositionally biased region" description="Low complexity" evidence="2">
    <location>
        <begin position="568"/>
        <end position="586"/>
    </location>
</feature>
<evidence type="ECO:0000259" key="4">
    <source>
        <dbReference type="PROSITE" id="PS50026"/>
    </source>
</evidence>
<evidence type="ECO:0000256" key="1">
    <source>
        <dbReference type="PROSITE-ProRule" id="PRU00076"/>
    </source>
</evidence>
<keyword evidence="7" id="KW-1185">Reference proteome</keyword>
<reference evidence="5" key="3">
    <citation type="submission" date="2010-09" db="EMBL/GenBank/DDBJ databases">
        <title>Annotation of Gaeumannomyces graminis var. tritici R3-111a-1.</title>
        <authorList>
            <consortium name="The Broad Institute Genome Sequencing Platform"/>
            <person name="Ma L.-J."/>
            <person name="Dead R."/>
            <person name="Young S.K."/>
            <person name="Zeng Q."/>
            <person name="Gargeya S."/>
            <person name="Fitzgerald M."/>
            <person name="Haas B."/>
            <person name="Abouelleil A."/>
            <person name="Alvarado L."/>
            <person name="Arachchi H.M."/>
            <person name="Berlin A."/>
            <person name="Brown A."/>
            <person name="Chapman S.B."/>
            <person name="Chen Z."/>
            <person name="Dunbar C."/>
            <person name="Freedman E."/>
            <person name="Gearin G."/>
            <person name="Gellesch M."/>
            <person name="Goldberg J."/>
            <person name="Griggs A."/>
            <person name="Gujja S."/>
            <person name="Heiman D."/>
            <person name="Howarth C."/>
            <person name="Larson L."/>
            <person name="Lui A."/>
            <person name="MacDonald P.J.P."/>
            <person name="Mehta T."/>
            <person name="Montmayeur A."/>
            <person name="Murphy C."/>
            <person name="Neiman D."/>
            <person name="Pearson M."/>
            <person name="Priest M."/>
            <person name="Roberts A."/>
            <person name="Saif S."/>
            <person name="Shea T."/>
            <person name="Shenoy N."/>
            <person name="Sisk P."/>
            <person name="Stolte C."/>
            <person name="Sykes S."/>
            <person name="Yandava C."/>
            <person name="Wortman J."/>
            <person name="Nusbaum C."/>
            <person name="Birren B."/>
        </authorList>
    </citation>
    <scope>NUCLEOTIDE SEQUENCE</scope>
    <source>
        <strain evidence="5">R3-111a-1</strain>
    </source>
</reference>
<keyword evidence="3" id="KW-1133">Transmembrane helix</keyword>
<feature type="compositionally biased region" description="Pro residues" evidence="2">
    <location>
        <begin position="54"/>
        <end position="66"/>
    </location>
</feature>
<proteinExistence type="predicted"/>
<dbReference type="OrthoDB" id="283575at2759"/>
<keyword evidence="1" id="KW-0245">EGF-like domain</keyword>
<dbReference type="EMBL" id="GL385401">
    <property type="protein sequence ID" value="EJT70478.1"/>
    <property type="molecule type" value="Genomic_DNA"/>
</dbReference>
<gene>
    <name evidence="6" type="primary">20351959</name>
    <name evidence="5" type="ORF">GGTG_11501</name>
</gene>
<keyword evidence="3" id="KW-0472">Membrane</keyword>
<keyword evidence="1" id="KW-1015">Disulfide bond</keyword>
<keyword evidence="3" id="KW-0812">Transmembrane</keyword>
<reference evidence="5" key="2">
    <citation type="submission" date="2010-07" db="EMBL/GenBank/DDBJ databases">
        <authorList>
            <consortium name="The Broad Institute Genome Sequencing Platform"/>
            <consortium name="Broad Institute Genome Sequencing Center for Infectious Disease"/>
            <person name="Ma L.-J."/>
            <person name="Dead R."/>
            <person name="Young S."/>
            <person name="Zeng Q."/>
            <person name="Koehrsen M."/>
            <person name="Alvarado L."/>
            <person name="Berlin A."/>
            <person name="Chapman S.B."/>
            <person name="Chen Z."/>
            <person name="Freedman E."/>
            <person name="Gellesch M."/>
            <person name="Goldberg J."/>
            <person name="Griggs A."/>
            <person name="Gujja S."/>
            <person name="Heilman E.R."/>
            <person name="Heiman D."/>
            <person name="Hepburn T."/>
            <person name="Howarth C."/>
            <person name="Jen D."/>
            <person name="Larson L."/>
            <person name="Mehta T."/>
            <person name="Neiman D."/>
            <person name="Pearson M."/>
            <person name="Roberts A."/>
            <person name="Saif S."/>
            <person name="Shea T."/>
            <person name="Shenoy N."/>
            <person name="Sisk P."/>
            <person name="Stolte C."/>
            <person name="Sykes S."/>
            <person name="Walk T."/>
            <person name="White J."/>
            <person name="Yandava C."/>
            <person name="Haas B."/>
            <person name="Nusbaum C."/>
            <person name="Birren B."/>
        </authorList>
    </citation>
    <scope>NUCLEOTIDE SEQUENCE</scope>
    <source>
        <strain evidence="5">R3-111a-1</strain>
    </source>
</reference>
<feature type="region of interest" description="Disordered" evidence="2">
    <location>
        <begin position="971"/>
        <end position="995"/>
    </location>
</feature>
<accession>J3PDD3</accession>
<feature type="compositionally biased region" description="Low complexity" evidence="2">
    <location>
        <begin position="253"/>
        <end position="262"/>
    </location>
</feature>
<dbReference type="VEuPathDB" id="FungiDB:GGTG_11501"/>
<feature type="compositionally biased region" description="Basic and acidic residues" evidence="2">
    <location>
        <begin position="1"/>
        <end position="11"/>
    </location>
</feature>
<feature type="compositionally biased region" description="Basic and acidic residues" evidence="2">
    <location>
        <begin position="494"/>
        <end position="503"/>
    </location>
</feature>
<dbReference type="EnsemblFungi" id="EJT70478">
    <property type="protein sequence ID" value="EJT70478"/>
    <property type="gene ID" value="GGTG_11501"/>
</dbReference>
<dbReference type="PROSITE" id="PS50026">
    <property type="entry name" value="EGF_3"/>
    <property type="match status" value="1"/>
</dbReference>
<dbReference type="PROSITE" id="PS01186">
    <property type="entry name" value="EGF_2"/>
    <property type="match status" value="1"/>
</dbReference>
<protein>
    <recommendedName>
        <fullName evidence="4">EGF-like domain-containing protein</fullName>
    </recommendedName>
</protein>
<reference evidence="6" key="4">
    <citation type="journal article" date="2015" name="G3 (Bethesda)">
        <title>Genome sequences of three phytopathogenic species of the Magnaporthaceae family of fungi.</title>
        <authorList>
            <person name="Okagaki L.H."/>
            <person name="Nunes C.C."/>
            <person name="Sailsbery J."/>
            <person name="Clay B."/>
            <person name="Brown D."/>
            <person name="John T."/>
            <person name="Oh Y."/>
            <person name="Young N."/>
            <person name="Fitzgerald M."/>
            <person name="Haas B.J."/>
            <person name="Zeng Q."/>
            <person name="Young S."/>
            <person name="Adiconis X."/>
            <person name="Fan L."/>
            <person name="Levin J.Z."/>
            <person name="Mitchell T.K."/>
            <person name="Okubara P.A."/>
            <person name="Farman M.L."/>
            <person name="Kohn L.M."/>
            <person name="Birren B."/>
            <person name="Ma L.-J."/>
            <person name="Dean R.A."/>
        </authorList>
    </citation>
    <scope>NUCLEOTIDE SEQUENCE</scope>
    <source>
        <strain evidence="6">R3-111a-1</strain>
    </source>
</reference>
<sequence length="995" mass="104017">MSYPQDGRDMEPQSIPGGSVRRARELAMAGLASRTPSDSRMPIRVPQGGLGPNPQLPLPIVRPSPAPVAEAITTSPPRVGIPRPRGDGPITGDDISRPTQIPATQIPQWPLGGPPIVPSASAANQGFAPYQPPPGRSYPPQRPPRPSRVPSMLDGSQLQDPTPVFQYQSQSNRESEVSLQQSATSSTSRPSTVDSVGSIPDFPLPITATPVAPPRRSVNLGPPPSARRGASSFYSNASFVSPIPEESPRSRSRASYASSAAIPRDRDSWDSPISPGPSPTYPESRFEDAIPEEGRDGMYGGDDQGEESQLVRSASIGKRGKALLVSTPAPQRSSEVPEMGMRAVPSPRNPGPFTDGTGYVDASSTSSGSDPRSRGLRPPPAMAVAGAAGAAGSALTAESILSAYDAASSPDPSNPNRGLPVSPQPMREYSHFSAIRRPPKLDIDAVKAAESRGSLTSLPDLIRRATRLAASLEKGRRPASRFLDDMDQYPGQSEKNRASDYEKHQSGLSDMLAAFPPPAQPVHQARRSWRQSVRDEINSWPLPARFSGAGRSRDNSPRDEPPALPTYNIAGTGNNGNGVNNASNSRGEQKQGRRCCGLPLWGFIILVIVLLIIVTAAVVIPVEFFVIRRGNTGAGNAQPALTECQNMLTCANGGTNVVTAQGACSCICTGGFTGATCTVPGANGCTTTNIVDQSPNVGSNIINNVTLGDALPRLIQTAVQNFSIPLSVTQILAKFNSGSLSCLAENALVTFNGDSGSGLSQATVPGTTNNAAKGPQPELPKVPAGVAVEVVTVVVKRQAGQGFSTTLSGSVSFGTTLTAIPPTTTTTVTTTISRRTSSSSSSSSSSRSTSTPSTRSPPPSTSTTQRNPPPASTSFPVTGQVLDFARISVLFVLQQQTLQNAETAQIALQRFFTAAGQGSAAPSPVTPAQARNLTLGNGNSVNLVDFAVDVGAGPVGGAVAPQRALLVRDSEPLPKSSYEGGKAQRPPPLLRMFRR</sequence>
<dbReference type="HOGENOM" id="CLU_009769_1_0_1"/>
<reference evidence="6" key="5">
    <citation type="submission" date="2018-04" db="UniProtKB">
        <authorList>
            <consortium name="EnsemblFungi"/>
        </authorList>
    </citation>
    <scope>IDENTIFICATION</scope>
    <source>
        <strain evidence="6">R3-111a-1</strain>
    </source>
</reference>
<dbReference type="PANTHER" id="PTHR17178:SF0">
    <property type="entry name" value="SERGLYCIN"/>
    <property type="match status" value="1"/>
</dbReference>
<feature type="compositionally biased region" description="Low complexity" evidence="2">
    <location>
        <begin position="821"/>
        <end position="854"/>
    </location>
</feature>
<feature type="region of interest" description="Disordered" evidence="2">
    <location>
        <begin position="479"/>
        <end position="503"/>
    </location>
</feature>
<dbReference type="STRING" id="644352.J3PDD3"/>
<feature type="domain" description="EGF-like" evidence="4">
    <location>
        <begin position="640"/>
        <end position="678"/>
    </location>
</feature>
<feature type="region of interest" description="Disordered" evidence="2">
    <location>
        <begin position="814"/>
        <end position="875"/>
    </location>
</feature>
<feature type="region of interest" description="Disordered" evidence="2">
    <location>
        <begin position="1"/>
        <end position="389"/>
    </location>
</feature>
<dbReference type="Proteomes" id="UP000006039">
    <property type="component" value="Unassembled WGS sequence"/>
</dbReference>
<feature type="region of interest" description="Disordered" evidence="2">
    <location>
        <begin position="544"/>
        <end position="590"/>
    </location>
</feature>
<dbReference type="RefSeq" id="XP_009227656.1">
    <property type="nucleotide sequence ID" value="XM_009229392.1"/>
</dbReference>
<evidence type="ECO:0000313" key="7">
    <source>
        <dbReference type="Proteomes" id="UP000006039"/>
    </source>
</evidence>
<dbReference type="AlphaFoldDB" id="J3PDD3"/>
<organism evidence="5">
    <name type="scientific">Gaeumannomyces tritici (strain R3-111a-1)</name>
    <name type="common">Wheat and barley take-all root rot fungus</name>
    <name type="synonym">Gaeumannomyces graminis var. tritici</name>
    <dbReference type="NCBI Taxonomy" id="644352"/>
    <lineage>
        <taxon>Eukaryota</taxon>
        <taxon>Fungi</taxon>
        <taxon>Dikarya</taxon>
        <taxon>Ascomycota</taxon>
        <taxon>Pezizomycotina</taxon>
        <taxon>Sordariomycetes</taxon>
        <taxon>Sordariomycetidae</taxon>
        <taxon>Magnaporthales</taxon>
        <taxon>Magnaporthaceae</taxon>
        <taxon>Gaeumannomyces</taxon>
    </lineage>
</organism>
<dbReference type="InterPro" id="IPR000742">
    <property type="entry name" value="EGF"/>
</dbReference>
<feature type="compositionally biased region" description="Basic and acidic residues" evidence="2">
    <location>
        <begin position="284"/>
        <end position="296"/>
    </location>
</feature>
<evidence type="ECO:0000256" key="3">
    <source>
        <dbReference type="SAM" id="Phobius"/>
    </source>
</evidence>
<feature type="compositionally biased region" description="Basic and acidic residues" evidence="2">
    <location>
        <begin position="551"/>
        <end position="561"/>
    </location>
</feature>
<name>J3PDD3_GAET3</name>
<feature type="compositionally biased region" description="Polar residues" evidence="2">
    <location>
        <begin position="154"/>
        <end position="195"/>
    </location>
</feature>
<feature type="compositionally biased region" description="Pro residues" evidence="2">
    <location>
        <begin position="130"/>
        <end position="147"/>
    </location>
</feature>
<dbReference type="PANTHER" id="PTHR17178">
    <property type="entry name" value="SECRETORY GRANULE PROTEOGLYCAN CORE PROTEIN"/>
    <property type="match status" value="1"/>
</dbReference>
<feature type="transmembrane region" description="Helical" evidence="3">
    <location>
        <begin position="598"/>
        <end position="620"/>
    </location>
</feature>
<evidence type="ECO:0000313" key="5">
    <source>
        <dbReference type="EMBL" id="EJT70478.1"/>
    </source>
</evidence>
<evidence type="ECO:0000313" key="6">
    <source>
        <dbReference type="EnsemblFungi" id="EJT70478"/>
    </source>
</evidence>
<comment type="caution">
    <text evidence="1">Lacks conserved residue(s) required for the propagation of feature annotation.</text>
</comment>
<dbReference type="CDD" id="cd00054">
    <property type="entry name" value="EGF_CA"/>
    <property type="match status" value="1"/>
</dbReference>